<dbReference type="AlphaFoldDB" id="A0A2V3ZT88"/>
<dbReference type="RefSeq" id="WP_110362522.1">
    <property type="nucleotide sequence ID" value="NZ_QFLI01000010.1"/>
</dbReference>
<feature type="signal peptide" evidence="1">
    <location>
        <begin position="1"/>
        <end position="19"/>
    </location>
</feature>
<proteinExistence type="predicted"/>
<keyword evidence="3" id="KW-1185">Reference proteome</keyword>
<feature type="chain" id="PRO_5015852830" description="Transporter" evidence="1">
    <location>
        <begin position="20"/>
        <end position="140"/>
    </location>
</feature>
<name>A0A2V3ZT88_9BACT</name>
<accession>A0A2V3ZT88</accession>
<evidence type="ECO:0008006" key="4">
    <source>
        <dbReference type="Google" id="ProtNLM"/>
    </source>
</evidence>
<comment type="caution">
    <text evidence="2">The sequence shown here is derived from an EMBL/GenBank/DDBJ whole genome shotgun (WGS) entry which is preliminary data.</text>
</comment>
<reference evidence="2 3" key="1">
    <citation type="submission" date="2018-05" db="EMBL/GenBank/DDBJ databases">
        <title>Marinifilum breve JC075T sp. nov., a marine bacterium isolated from Yongle Blue Hole in the South China Sea.</title>
        <authorList>
            <person name="Fu T."/>
        </authorList>
    </citation>
    <scope>NUCLEOTIDE SEQUENCE [LARGE SCALE GENOMIC DNA]</scope>
    <source>
        <strain evidence="2 3">JC075</strain>
    </source>
</reference>
<evidence type="ECO:0000313" key="2">
    <source>
        <dbReference type="EMBL" id="PXX97075.1"/>
    </source>
</evidence>
<keyword evidence="1" id="KW-0732">Signal</keyword>
<dbReference type="Proteomes" id="UP000248079">
    <property type="component" value="Unassembled WGS sequence"/>
</dbReference>
<sequence length="140" mass="15851">MKKLLLITSLIGIFFVSSAQTKNWTASYYHKNELGIALFTQGQFYPELRIQAENEYFDNTEVSLFVRNDLSVELASDVNLSWGVGASVIDGEFGNFRVPLYIVKKDVLAENINLMLGLELNSDFEDKTKLLPKFGISLNF</sequence>
<evidence type="ECO:0000313" key="3">
    <source>
        <dbReference type="Proteomes" id="UP000248079"/>
    </source>
</evidence>
<dbReference type="EMBL" id="QFLI01000010">
    <property type="protein sequence ID" value="PXX97075.1"/>
    <property type="molecule type" value="Genomic_DNA"/>
</dbReference>
<protein>
    <recommendedName>
        <fullName evidence="4">Transporter</fullName>
    </recommendedName>
</protein>
<gene>
    <name evidence="2" type="ORF">DF185_18815</name>
</gene>
<evidence type="ECO:0000256" key="1">
    <source>
        <dbReference type="SAM" id="SignalP"/>
    </source>
</evidence>
<organism evidence="2 3">
    <name type="scientific">Marinifilum breve</name>
    <dbReference type="NCBI Taxonomy" id="2184082"/>
    <lineage>
        <taxon>Bacteria</taxon>
        <taxon>Pseudomonadati</taxon>
        <taxon>Bacteroidota</taxon>
        <taxon>Bacteroidia</taxon>
        <taxon>Marinilabiliales</taxon>
        <taxon>Marinifilaceae</taxon>
    </lineage>
</organism>
<dbReference type="OrthoDB" id="1118809at2"/>